<feature type="region of interest" description="Disordered" evidence="5">
    <location>
        <begin position="474"/>
        <end position="563"/>
    </location>
</feature>
<feature type="compositionally biased region" description="Basic and acidic residues" evidence="5">
    <location>
        <begin position="642"/>
        <end position="687"/>
    </location>
</feature>
<dbReference type="Pfam" id="PF00651">
    <property type="entry name" value="BTB"/>
    <property type="match status" value="1"/>
</dbReference>
<comment type="pathway">
    <text evidence="1">Protein modification; protein ubiquitination.</text>
</comment>
<dbReference type="Pfam" id="PF03000">
    <property type="entry name" value="NPH3"/>
    <property type="match status" value="1"/>
</dbReference>
<evidence type="ECO:0000313" key="9">
    <source>
        <dbReference type="Proteomes" id="UP000585474"/>
    </source>
</evidence>
<name>A0A7J0FLI7_9ERIC</name>
<feature type="domain" description="NPH3" evidence="7">
    <location>
        <begin position="143"/>
        <end position="463"/>
    </location>
</feature>
<feature type="compositionally biased region" description="Basic and acidic residues" evidence="5">
    <location>
        <begin position="483"/>
        <end position="497"/>
    </location>
</feature>
<feature type="domain" description="BTB" evidence="6">
    <location>
        <begin position="28"/>
        <end position="96"/>
    </location>
</feature>
<evidence type="ECO:0000259" key="7">
    <source>
        <dbReference type="PROSITE" id="PS51649"/>
    </source>
</evidence>
<dbReference type="PROSITE" id="PS51649">
    <property type="entry name" value="NPH3"/>
    <property type="match status" value="1"/>
</dbReference>
<keyword evidence="2" id="KW-0597">Phosphoprotein</keyword>
<dbReference type="Gene3D" id="3.30.710.10">
    <property type="entry name" value="Potassium Channel Kv1.1, Chain A"/>
    <property type="match status" value="1"/>
</dbReference>
<feature type="compositionally biased region" description="Basic and acidic residues" evidence="5">
    <location>
        <begin position="202"/>
        <end position="226"/>
    </location>
</feature>
<dbReference type="SMART" id="SM00225">
    <property type="entry name" value="BTB"/>
    <property type="match status" value="1"/>
</dbReference>
<accession>A0A7J0FLI7</accession>
<organism evidence="8 9">
    <name type="scientific">Actinidia rufa</name>
    <dbReference type="NCBI Taxonomy" id="165716"/>
    <lineage>
        <taxon>Eukaryota</taxon>
        <taxon>Viridiplantae</taxon>
        <taxon>Streptophyta</taxon>
        <taxon>Embryophyta</taxon>
        <taxon>Tracheophyta</taxon>
        <taxon>Spermatophyta</taxon>
        <taxon>Magnoliopsida</taxon>
        <taxon>eudicotyledons</taxon>
        <taxon>Gunneridae</taxon>
        <taxon>Pentapetalae</taxon>
        <taxon>asterids</taxon>
        <taxon>Ericales</taxon>
        <taxon>Actinidiaceae</taxon>
        <taxon>Actinidia</taxon>
    </lineage>
</organism>
<dbReference type="InterPro" id="IPR027356">
    <property type="entry name" value="NPH3_dom"/>
</dbReference>
<dbReference type="SUPFAM" id="SSF54695">
    <property type="entry name" value="POZ domain"/>
    <property type="match status" value="1"/>
</dbReference>
<dbReference type="EMBL" id="BJWL01000013">
    <property type="protein sequence ID" value="GFY99490.1"/>
    <property type="molecule type" value="Genomic_DNA"/>
</dbReference>
<comment type="caution">
    <text evidence="8">The sequence shown here is derived from an EMBL/GenBank/DDBJ whole genome shotgun (WGS) entry which is preliminary data.</text>
</comment>
<keyword evidence="9" id="KW-1185">Reference proteome</keyword>
<dbReference type="InterPro" id="IPR011333">
    <property type="entry name" value="SKP1/BTB/POZ_sf"/>
</dbReference>
<evidence type="ECO:0000256" key="3">
    <source>
        <dbReference type="ARBA" id="ARBA00022786"/>
    </source>
</evidence>
<evidence type="ECO:0000256" key="1">
    <source>
        <dbReference type="ARBA" id="ARBA00004906"/>
    </source>
</evidence>
<keyword evidence="3" id="KW-0833">Ubl conjugation pathway</keyword>
<dbReference type="PANTHER" id="PTHR32370">
    <property type="entry name" value="OS12G0117600 PROTEIN"/>
    <property type="match status" value="1"/>
</dbReference>
<dbReference type="Proteomes" id="UP000585474">
    <property type="component" value="Unassembled WGS sequence"/>
</dbReference>
<feature type="region of interest" description="Disordered" evidence="5">
    <location>
        <begin position="202"/>
        <end position="251"/>
    </location>
</feature>
<feature type="region of interest" description="Disordered" evidence="5">
    <location>
        <begin position="638"/>
        <end position="691"/>
    </location>
</feature>
<evidence type="ECO:0000313" key="8">
    <source>
        <dbReference type="EMBL" id="GFY99490.1"/>
    </source>
</evidence>
<dbReference type="AlphaFoldDB" id="A0A7J0FLI7"/>
<dbReference type="OrthoDB" id="624345at2759"/>
<feature type="region of interest" description="Disordered" evidence="5">
    <location>
        <begin position="415"/>
        <end position="441"/>
    </location>
</feature>
<dbReference type="GO" id="GO:0016567">
    <property type="term" value="P:protein ubiquitination"/>
    <property type="evidence" value="ECO:0007669"/>
    <property type="project" value="UniProtKB-UniPathway"/>
</dbReference>
<feature type="compositionally biased region" description="Basic and acidic residues" evidence="5">
    <location>
        <begin position="540"/>
        <end position="549"/>
    </location>
</feature>
<dbReference type="InterPro" id="IPR043454">
    <property type="entry name" value="NPH3/RPT2-like"/>
</dbReference>
<protein>
    <submittedName>
        <fullName evidence="8">Phototropic-responsive NPH3 family protein</fullName>
    </submittedName>
</protein>
<proteinExistence type="inferred from homology"/>
<dbReference type="InterPro" id="IPR000210">
    <property type="entry name" value="BTB/POZ_dom"/>
</dbReference>
<evidence type="ECO:0000256" key="4">
    <source>
        <dbReference type="PROSITE-ProRule" id="PRU00982"/>
    </source>
</evidence>
<evidence type="ECO:0000256" key="2">
    <source>
        <dbReference type="ARBA" id="ARBA00022553"/>
    </source>
</evidence>
<evidence type="ECO:0000259" key="6">
    <source>
        <dbReference type="PROSITE" id="PS50097"/>
    </source>
</evidence>
<dbReference type="UniPathway" id="UPA00143"/>
<reference evidence="8 9" key="1">
    <citation type="submission" date="2019-07" db="EMBL/GenBank/DDBJ databases">
        <title>De Novo Assembly of kiwifruit Actinidia rufa.</title>
        <authorList>
            <person name="Sugita-Konishi S."/>
            <person name="Sato K."/>
            <person name="Mori E."/>
            <person name="Abe Y."/>
            <person name="Kisaki G."/>
            <person name="Hamano K."/>
            <person name="Suezawa K."/>
            <person name="Otani M."/>
            <person name="Fukuda T."/>
            <person name="Manabe T."/>
            <person name="Gomi K."/>
            <person name="Tabuchi M."/>
            <person name="Akimitsu K."/>
            <person name="Kataoka I."/>
        </authorList>
    </citation>
    <scope>NUCLEOTIDE SEQUENCE [LARGE SCALE GENOMIC DNA]</scope>
    <source>
        <strain evidence="9">cv. Fuchu</strain>
    </source>
</reference>
<sequence length="720" mass="81619">MAASIKNNNRLSLVMERTGRRVSQEIPPDVVIEVGEVNFNLHKFMLVAKSNYIRKLIIDSKEPDLSRINLSDIPGGPESFEKAAKFCYGVNFEITVHNIAALRCAAEYLQMTDKYSDVNLTSRTEEFLSQVALTSLTAAAIVLKSCEDLLPMAEELKIVQRCVHVASTKACNEALFSEYITAELVEGGAIHPQHRLLREDHRRHEIARCKSPNHRERDSHLRRDMAPRPSPRSFRNRQDLSSDPSDPDARSVQRDLLESIVKLLPSDMAALPIGFLCCLLRTAIFLRASNSTKHELERRVSALLEHVTVDDLLVVSFTYDGERLFDLESVRLIVAGFVEKERNVAVFNATDFSEVCSAAMVRVAKTVDAYLGEVATCCELSIAKFNGIANLVPKEARKVEDDLYRALDIFLKPLPTRPSASSPPDNRAHPMANTSQVPDLEGLHREIHDMAKQMRIMNKNNGRLMQLFAAANPQLPAAPPVPDIERSRHSNHSRDRSQNISTEQVRRGRRQAPSPSLRERSSSSESSKTPARARRGRSPHKGDQIEARNKNRQKNASHLFTVHQKETESLKDFVKRFNSAILEVKDPSDKVIIMAMMEGLRLGPLFDSLSKNVPETLSALQSKADKYIAAEELVEAKRRRRGKDDHKRKEPDTRRIDYREETRNKRLDRDSKRSNDRRPRTPPRRPEFILPPLNAPVAQVLLEIKHEEFVKWPGKIKTDP</sequence>
<dbReference type="PROSITE" id="PS50097">
    <property type="entry name" value="BTB"/>
    <property type="match status" value="1"/>
</dbReference>
<evidence type="ECO:0000256" key="5">
    <source>
        <dbReference type="SAM" id="MobiDB-lite"/>
    </source>
</evidence>
<gene>
    <name evidence="8" type="ORF">Acr_13g0008900</name>
</gene>
<dbReference type="FunFam" id="3.30.710.10:FF:000168">
    <property type="entry name" value="BTB/POZ domain-containing protein At1g03010"/>
    <property type="match status" value="1"/>
</dbReference>
<comment type="similarity">
    <text evidence="4">Belongs to the NPH3 family.</text>
</comment>